<dbReference type="InterPro" id="IPR012942">
    <property type="entry name" value="SRR1-like"/>
</dbReference>
<reference evidence="3" key="1">
    <citation type="submission" date="2023-08" db="EMBL/GenBank/DDBJ databases">
        <title>Black Yeasts Isolated from many extreme environments.</title>
        <authorList>
            <person name="Coleine C."/>
            <person name="Stajich J.E."/>
            <person name="Selbmann L."/>
        </authorList>
    </citation>
    <scope>NUCLEOTIDE SEQUENCE</scope>
    <source>
        <strain evidence="3">CCFEE 5810</strain>
    </source>
</reference>
<evidence type="ECO:0000259" key="2">
    <source>
        <dbReference type="Pfam" id="PF07985"/>
    </source>
</evidence>
<evidence type="ECO:0000313" key="4">
    <source>
        <dbReference type="Proteomes" id="UP001310594"/>
    </source>
</evidence>
<name>A0AAN8A5K8_9PEZI</name>
<dbReference type="Pfam" id="PF07985">
    <property type="entry name" value="SRR1"/>
    <property type="match status" value="1"/>
</dbReference>
<feature type="domain" description="SRR1-like" evidence="2">
    <location>
        <begin position="68"/>
        <end position="207"/>
    </location>
</feature>
<feature type="region of interest" description="Disordered" evidence="1">
    <location>
        <begin position="1"/>
        <end position="22"/>
    </location>
</feature>
<dbReference type="EMBL" id="JAVRQU010000001">
    <property type="protein sequence ID" value="KAK5707609.1"/>
    <property type="molecule type" value="Genomic_DNA"/>
</dbReference>
<proteinExistence type="predicted"/>
<dbReference type="Proteomes" id="UP001310594">
    <property type="component" value="Unassembled WGS sequence"/>
</dbReference>
<comment type="caution">
    <text evidence="3">The sequence shown here is derived from an EMBL/GenBank/DDBJ whole genome shotgun (WGS) entry which is preliminary data.</text>
</comment>
<dbReference type="AlphaFoldDB" id="A0AAN8A5K8"/>
<evidence type="ECO:0000256" key="1">
    <source>
        <dbReference type="SAM" id="MobiDB-lite"/>
    </source>
</evidence>
<dbReference type="PANTHER" id="PTHR42080">
    <property type="entry name" value="SRR1 DOMAIN-CONTAINING PROTEIN"/>
    <property type="match status" value="1"/>
</dbReference>
<protein>
    <recommendedName>
        <fullName evidence="2">SRR1-like domain-containing protein</fullName>
    </recommendedName>
</protein>
<dbReference type="PANTHER" id="PTHR42080:SF1">
    <property type="entry name" value="SRR1-LIKE DOMAIN-CONTAINING PROTEIN"/>
    <property type="match status" value="1"/>
</dbReference>
<evidence type="ECO:0000313" key="3">
    <source>
        <dbReference type="EMBL" id="KAK5707609.1"/>
    </source>
</evidence>
<accession>A0AAN8A5K8</accession>
<organism evidence="3 4">
    <name type="scientific">Elasticomyces elasticus</name>
    <dbReference type="NCBI Taxonomy" id="574655"/>
    <lineage>
        <taxon>Eukaryota</taxon>
        <taxon>Fungi</taxon>
        <taxon>Dikarya</taxon>
        <taxon>Ascomycota</taxon>
        <taxon>Pezizomycotina</taxon>
        <taxon>Dothideomycetes</taxon>
        <taxon>Dothideomycetidae</taxon>
        <taxon>Mycosphaerellales</taxon>
        <taxon>Teratosphaeriaceae</taxon>
        <taxon>Elasticomyces</taxon>
    </lineage>
</organism>
<sequence length="269" mass="30359">MSGKEFDDGWTKVSRGKRDAPKHVSTLAQPMKDLAIGHLRTDFETKSKQWGGSTCRRAMLNILDKQQPEEGWQLTEAVCLATNSFSRDNWQARQRSMMQWVAFFDITKHLQSLQKGHVQIYAQEPNYTPLDREFLARLKVQVLDAAVETASKDGLGEAEQHITPSAFVFEAFMDLSSRSVQQLSQGDPALYVGSSVERWLSTSGFDARAKANSVQGLKLKQDLPTGAQPTPASLDFVATRGNYRMPRFEEDPNIFEGLHIYWKMLVDEA</sequence>
<gene>
    <name evidence="3" type="ORF">LTR97_000146</name>
</gene>